<keyword evidence="1" id="KW-0812">Transmembrane</keyword>
<keyword evidence="1" id="KW-1133">Transmembrane helix</keyword>
<protein>
    <submittedName>
        <fullName evidence="2">Pilin</fullName>
    </submittedName>
</protein>
<dbReference type="PROSITE" id="PS00409">
    <property type="entry name" value="PROKAR_NTER_METHYL"/>
    <property type="match status" value="1"/>
</dbReference>
<organism evidence="2 3">
    <name type="scientific">Acanthopleuribacter pedis</name>
    <dbReference type="NCBI Taxonomy" id="442870"/>
    <lineage>
        <taxon>Bacteria</taxon>
        <taxon>Pseudomonadati</taxon>
        <taxon>Acidobacteriota</taxon>
        <taxon>Holophagae</taxon>
        <taxon>Acanthopleuribacterales</taxon>
        <taxon>Acanthopleuribacteraceae</taxon>
        <taxon>Acanthopleuribacter</taxon>
    </lineage>
</organism>
<gene>
    <name evidence="2" type="ORF">J3U88_20445</name>
</gene>
<evidence type="ECO:0000256" key="1">
    <source>
        <dbReference type="SAM" id="Phobius"/>
    </source>
</evidence>
<dbReference type="SUPFAM" id="SSF54523">
    <property type="entry name" value="Pili subunits"/>
    <property type="match status" value="1"/>
</dbReference>
<evidence type="ECO:0000313" key="2">
    <source>
        <dbReference type="EMBL" id="MBO1320860.1"/>
    </source>
</evidence>
<dbReference type="Proteomes" id="UP000664417">
    <property type="component" value="Unassembled WGS sequence"/>
</dbReference>
<accession>A0A8J7QMR9</accession>
<proteinExistence type="predicted"/>
<comment type="caution">
    <text evidence="2">The sequence shown here is derived from an EMBL/GenBank/DDBJ whole genome shotgun (WGS) entry which is preliminary data.</text>
</comment>
<dbReference type="InterPro" id="IPR045584">
    <property type="entry name" value="Pilin-like"/>
</dbReference>
<name>A0A8J7QMR9_9BACT</name>
<reference evidence="2" key="1">
    <citation type="submission" date="2021-03" db="EMBL/GenBank/DDBJ databases">
        <authorList>
            <person name="Wang G."/>
        </authorList>
    </citation>
    <scope>NUCLEOTIDE SEQUENCE</scope>
    <source>
        <strain evidence="2">KCTC 12899</strain>
    </source>
</reference>
<dbReference type="Gene3D" id="3.30.700.10">
    <property type="entry name" value="Glycoprotein, Type 4 Pilin"/>
    <property type="match status" value="1"/>
</dbReference>
<dbReference type="EMBL" id="JAFREP010000020">
    <property type="protein sequence ID" value="MBO1320860.1"/>
    <property type="molecule type" value="Genomic_DNA"/>
</dbReference>
<dbReference type="AlphaFoldDB" id="A0A8J7QMR9"/>
<dbReference type="Pfam" id="PF07963">
    <property type="entry name" value="N_methyl"/>
    <property type="match status" value="1"/>
</dbReference>
<dbReference type="InterPro" id="IPR012902">
    <property type="entry name" value="N_methyl_site"/>
</dbReference>
<dbReference type="RefSeq" id="WP_207860835.1">
    <property type="nucleotide sequence ID" value="NZ_JAFREP010000020.1"/>
</dbReference>
<keyword evidence="1" id="KW-0472">Membrane</keyword>
<feature type="transmembrane region" description="Helical" evidence="1">
    <location>
        <begin position="12"/>
        <end position="30"/>
    </location>
</feature>
<dbReference type="NCBIfam" id="TIGR02532">
    <property type="entry name" value="IV_pilin_GFxxxE"/>
    <property type="match status" value="1"/>
</dbReference>
<evidence type="ECO:0000313" key="3">
    <source>
        <dbReference type="Proteomes" id="UP000664417"/>
    </source>
</evidence>
<keyword evidence="3" id="KW-1185">Reference proteome</keyword>
<sequence length="150" mass="17254">MKHKQGFSLVEVMIVVAIIGILTAISLPLYNRYVARSYRSEMLPCASAMVTEIENFRNLRSTRLYPAALDELDRTAFCSPRYEVSYFTNNDRTQYILVYQDTVEAIYRENFVRDTWYATDQTLGIIQLHDGVSDTRDVNTLPAGYTINGF</sequence>